<keyword evidence="3" id="KW-1185">Reference proteome</keyword>
<proteinExistence type="predicted"/>
<feature type="signal peptide" evidence="1">
    <location>
        <begin position="1"/>
        <end position="15"/>
    </location>
</feature>
<evidence type="ECO:0008006" key="4">
    <source>
        <dbReference type="Google" id="ProtNLM"/>
    </source>
</evidence>
<accession>A0A8S1RFA4</accession>
<protein>
    <recommendedName>
        <fullName evidence="4">Mini antigen</fullName>
    </recommendedName>
</protein>
<evidence type="ECO:0000313" key="2">
    <source>
        <dbReference type="EMBL" id="CAD8125934.1"/>
    </source>
</evidence>
<evidence type="ECO:0000313" key="3">
    <source>
        <dbReference type="Proteomes" id="UP000692954"/>
    </source>
</evidence>
<dbReference type="EMBL" id="CAJJDN010000163">
    <property type="protein sequence ID" value="CAD8125934.1"/>
    <property type="molecule type" value="Genomic_DNA"/>
</dbReference>
<keyword evidence="1" id="KW-0732">Signal</keyword>
<sequence>MFKMILFILIVGCLGSSGSFYTKNQCSCDQMQYESDCTNMGPMCTWDGKSCTTLECNKITDSNVCASNLKCMWKVTTSGASCTDFTYCSQLSGSTQLQCLTYSNNCPFTNGKQCGSYNQLYTCSSFKESQYCEGYISQQGICMWRDTCTPAQICTVLNQNECALAAYGCKYSTADGCTQLQCSDYPTQQSCTFVMLTIYKGDYQLCSWDSNAGKCQAATNLGGLGQGNCYQQTLGTARWVSTSAGGECQPCYAHILFAFIVVLFIIMI</sequence>
<name>A0A8S1RFA4_9CILI</name>
<dbReference type="OrthoDB" id="282699at2759"/>
<comment type="caution">
    <text evidence="2">The sequence shown here is derived from an EMBL/GenBank/DDBJ whole genome shotgun (WGS) entry which is preliminary data.</text>
</comment>
<feature type="chain" id="PRO_5035819095" description="Mini antigen" evidence="1">
    <location>
        <begin position="16"/>
        <end position="268"/>
    </location>
</feature>
<evidence type="ECO:0000256" key="1">
    <source>
        <dbReference type="SAM" id="SignalP"/>
    </source>
</evidence>
<dbReference type="Proteomes" id="UP000692954">
    <property type="component" value="Unassembled WGS sequence"/>
</dbReference>
<dbReference type="AlphaFoldDB" id="A0A8S1RFA4"/>
<organism evidence="2 3">
    <name type="scientific">Paramecium sonneborni</name>
    <dbReference type="NCBI Taxonomy" id="65129"/>
    <lineage>
        <taxon>Eukaryota</taxon>
        <taxon>Sar</taxon>
        <taxon>Alveolata</taxon>
        <taxon>Ciliophora</taxon>
        <taxon>Intramacronucleata</taxon>
        <taxon>Oligohymenophorea</taxon>
        <taxon>Peniculida</taxon>
        <taxon>Parameciidae</taxon>
        <taxon>Paramecium</taxon>
    </lineage>
</organism>
<gene>
    <name evidence="2" type="ORF">PSON_ATCC_30995.1.T1630071</name>
</gene>
<reference evidence="2" key="1">
    <citation type="submission" date="2021-01" db="EMBL/GenBank/DDBJ databases">
        <authorList>
            <consortium name="Genoscope - CEA"/>
            <person name="William W."/>
        </authorList>
    </citation>
    <scope>NUCLEOTIDE SEQUENCE</scope>
</reference>